<name>A0A261S5M4_9BORD</name>
<dbReference type="Pfam" id="PF13628">
    <property type="entry name" value="DUF4142"/>
    <property type="match status" value="1"/>
</dbReference>
<evidence type="ECO:0000259" key="2">
    <source>
        <dbReference type="Pfam" id="PF13628"/>
    </source>
</evidence>
<gene>
    <name evidence="4" type="ORF">CAL27_13375</name>
    <name evidence="3" type="ORF">CEG14_17350</name>
</gene>
<proteinExistence type="predicted"/>
<feature type="signal peptide" evidence="1">
    <location>
        <begin position="1"/>
        <end position="34"/>
    </location>
</feature>
<reference evidence="3 6" key="2">
    <citation type="submission" date="2017-05" db="EMBL/GenBank/DDBJ databases">
        <title>Complete and WGS of Bordetella genogroups.</title>
        <authorList>
            <person name="Spilker T."/>
            <person name="LiPuma J."/>
        </authorList>
    </citation>
    <scope>NUCLEOTIDE SEQUENCE [LARGE SCALE GENOMIC DNA]</scope>
    <source>
        <strain evidence="3 6">AU17610</strain>
    </source>
</reference>
<protein>
    <recommendedName>
        <fullName evidence="2">DUF4142 domain-containing protein</fullName>
    </recommendedName>
</protein>
<dbReference type="PANTHER" id="PTHR38593:SF1">
    <property type="entry name" value="BLR2558 PROTEIN"/>
    <property type="match status" value="1"/>
</dbReference>
<dbReference type="Gene3D" id="1.20.1260.10">
    <property type="match status" value="1"/>
</dbReference>
<dbReference type="EMBL" id="NEVR01000002">
    <property type="protein sequence ID" value="OZI65971.1"/>
    <property type="molecule type" value="Genomic_DNA"/>
</dbReference>
<dbReference type="AlphaFoldDB" id="A0A261S5M4"/>
<keyword evidence="5" id="KW-1185">Reference proteome</keyword>
<sequence length="185" mass="19407">MNRFGRHWRALTLAGVLAGAVGALSTTMVAPAAAADALDAADRDFIERAAQGARAELAGSQLASERAQSAAVKAYAEQTRQTLTQALDGLDALGKRKGVTVPDAPSFSGNGKLAALAEQEGVEFDRAYALRFGVVAHQDALTLFARTALQGKDAEVRAYAQERMPALEAQLKAAQALQDQVDLGK</sequence>
<dbReference type="Proteomes" id="UP000217005">
    <property type="component" value="Unassembled WGS sequence"/>
</dbReference>
<organism evidence="3 6">
    <name type="scientific">Bordetella genomosp. 1</name>
    <dbReference type="NCBI Taxonomy" id="1395607"/>
    <lineage>
        <taxon>Bacteria</taxon>
        <taxon>Pseudomonadati</taxon>
        <taxon>Pseudomonadota</taxon>
        <taxon>Betaproteobacteria</taxon>
        <taxon>Burkholderiales</taxon>
        <taxon>Alcaligenaceae</taxon>
        <taxon>Bordetella</taxon>
    </lineage>
</organism>
<feature type="domain" description="DUF4142" evidence="2">
    <location>
        <begin position="41"/>
        <end position="177"/>
    </location>
</feature>
<evidence type="ECO:0000313" key="5">
    <source>
        <dbReference type="Proteomes" id="UP000216354"/>
    </source>
</evidence>
<dbReference type="RefSeq" id="WP_094827673.1">
    <property type="nucleotide sequence ID" value="NZ_NEVL01000004.1"/>
</dbReference>
<dbReference type="InterPro" id="IPR012347">
    <property type="entry name" value="Ferritin-like"/>
</dbReference>
<evidence type="ECO:0000256" key="1">
    <source>
        <dbReference type="SAM" id="SignalP"/>
    </source>
</evidence>
<reference evidence="4 5" key="1">
    <citation type="submission" date="2017-05" db="EMBL/GenBank/DDBJ databases">
        <title>Complete and WGS of Bordetella genogroups.</title>
        <authorList>
            <person name="Spilker T."/>
            <person name="Lipuma J."/>
        </authorList>
    </citation>
    <scope>NUCLEOTIDE SEQUENCE [LARGE SCALE GENOMIC DNA]</scope>
    <source>
        <strain evidence="4 5">AU9795</strain>
    </source>
</reference>
<keyword evidence="1" id="KW-0732">Signal</keyword>
<dbReference type="PANTHER" id="PTHR38593">
    <property type="entry name" value="BLR2558 PROTEIN"/>
    <property type="match status" value="1"/>
</dbReference>
<comment type="caution">
    <text evidence="3">The sequence shown here is derived from an EMBL/GenBank/DDBJ whole genome shotgun (WGS) entry which is preliminary data.</text>
</comment>
<feature type="chain" id="PRO_5012153169" description="DUF4142 domain-containing protein" evidence="1">
    <location>
        <begin position="35"/>
        <end position="185"/>
    </location>
</feature>
<dbReference type="Proteomes" id="UP000216354">
    <property type="component" value="Unassembled WGS sequence"/>
</dbReference>
<evidence type="ECO:0000313" key="4">
    <source>
        <dbReference type="EMBL" id="OZI65971.1"/>
    </source>
</evidence>
<dbReference type="InterPro" id="IPR025419">
    <property type="entry name" value="DUF4142"/>
</dbReference>
<dbReference type="OrthoDB" id="118677at2"/>
<accession>A0A261S5M4</accession>
<dbReference type="EMBL" id="NEVL01000004">
    <property type="protein sequence ID" value="OZI32674.1"/>
    <property type="molecule type" value="Genomic_DNA"/>
</dbReference>
<evidence type="ECO:0000313" key="6">
    <source>
        <dbReference type="Proteomes" id="UP000217005"/>
    </source>
</evidence>
<evidence type="ECO:0000313" key="3">
    <source>
        <dbReference type="EMBL" id="OZI32674.1"/>
    </source>
</evidence>